<evidence type="ECO:0000313" key="2">
    <source>
        <dbReference type="EMBL" id="RHC03180.1"/>
    </source>
</evidence>
<dbReference type="AlphaFoldDB" id="A0A412ETJ6"/>
<evidence type="ECO:0000313" key="1">
    <source>
        <dbReference type="EMBL" id="RGR50468.1"/>
    </source>
</evidence>
<protein>
    <submittedName>
        <fullName evidence="1">Uncharacterized protein</fullName>
    </submittedName>
</protein>
<accession>A0A412ETJ6</accession>
<evidence type="ECO:0000313" key="6">
    <source>
        <dbReference type="Proteomes" id="UP000285839"/>
    </source>
</evidence>
<proteinExistence type="predicted"/>
<gene>
    <name evidence="3" type="ORF">DW740_17600</name>
    <name evidence="2" type="ORF">DW859_15200</name>
    <name evidence="1" type="ORF">DWY46_03540</name>
</gene>
<evidence type="ECO:0000313" key="5">
    <source>
        <dbReference type="Proteomes" id="UP000283745"/>
    </source>
</evidence>
<reference evidence="4 5" key="1">
    <citation type="submission" date="2018-08" db="EMBL/GenBank/DDBJ databases">
        <title>A genome reference for cultivated species of the human gut microbiota.</title>
        <authorList>
            <person name="Zou Y."/>
            <person name="Xue W."/>
            <person name="Luo G."/>
        </authorList>
    </citation>
    <scope>NUCLEOTIDE SEQUENCE [LARGE SCALE GENOMIC DNA]</scope>
    <source>
        <strain evidence="1 6">AF25-21</strain>
        <strain evidence="3 5">AM28-23</strain>
        <strain evidence="2 4">AM37-4AC</strain>
    </source>
</reference>
<organism evidence="1 6">
    <name type="scientific">Blautia obeum</name>
    <dbReference type="NCBI Taxonomy" id="40520"/>
    <lineage>
        <taxon>Bacteria</taxon>
        <taxon>Bacillati</taxon>
        <taxon>Bacillota</taxon>
        <taxon>Clostridia</taxon>
        <taxon>Lachnospirales</taxon>
        <taxon>Lachnospiraceae</taxon>
        <taxon>Blautia</taxon>
    </lineage>
</organism>
<dbReference type="Proteomes" id="UP000283745">
    <property type="component" value="Unassembled WGS sequence"/>
</dbReference>
<dbReference type="Proteomes" id="UP000265808">
    <property type="component" value="Unassembled WGS sequence"/>
</dbReference>
<dbReference type="EMBL" id="QRUH01000002">
    <property type="protein sequence ID" value="RGR50468.1"/>
    <property type="molecule type" value="Genomic_DNA"/>
</dbReference>
<sequence>MKILMQNLSEVTDFNSGRIQILLAPYDDAQIKAAIVYGGFVSNSFKVMGTYKNEERAKEIAEDMLKKNEDKERVYIMPEE</sequence>
<dbReference type="EMBL" id="QSHL01000015">
    <property type="protein sequence ID" value="RHC03180.1"/>
    <property type="molecule type" value="Genomic_DNA"/>
</dbReference>
<dbReference type="EMBL" id="QSKF01000033">
    <property type="protein sequence ID" value="RHE35684.1"/>
    <property type="molecule type" value="Genomic_DNA"/>
</dbReference>
<dbReference type="Proteomes" id="UP000285839">
    <property type="component" value="Unassembled WGS sequence"/>
</dbReference>
<evidence type="ECO:0000313" key="4">
    <source>
        <dbReference type="Proteomes" id="UP000265808"/>
    </source>
</evidence>
<dbReference type="RefSeq" id="WP_117998333.1">
    <property type="nucleotide sequence ID" value="NZ_JAQDKV010000009.1"/>
</dbReference>
<evidence type="ECO:0000313" key="3">
    <source>
        <dbReference type="EMBL" id="RHE35684.1"/>
    </source>
</evidence>
<comment type="caution">
    <text evidence="1">The sequence shown here is derived from an EMBL/GenBank/DDBJ whole genome shotgun (WGS) entry which is preliminary data.</text>
</comment>
<name>A0A412ETJ6_9FIRM</name>